<organism evidence="1 2">
    <name type="scientific">Hypericibacter terrae</name>
    <dbReference type="NCBI Taxonomy" id="2602015"/>
    <lineage>
        <taxon>Bacteria</taxon>
        <taxon>Pseudomonadati</taxon>
        <taxon>Pseudomonadota</taxon>
        <taxon>Alphaproteobacteria</taxon>
        <taxon>Rhodospirillales</taxon>
        <taxon>Dongiaceae</taxon>
        <taxon>Hypericibacter</taxon>
    </lineage>
</organism>
<dbReference type="RefSeq" id="WP_151176797.1">
    <property type="nucleotide sequence ID" value="NZ_CP042906.1"/>
</dbReference>
<reference evidence="1 2" key="1">
    <citation type="submission" date="2019-08" db="EMBL/GenBank/DDBJ databases">
        <title>Hyperibacter terrae gen. nov., sp. nov. and Hyperibacter viscosus sp. nov., two new members in the family Rhodospirillaceae isolated from the rhizosphere of Hypericum perforatum.</title>
        <authorList>
            <person name="Noviana Z."/>
        </authorList>
    </citation>
    <scope>NUCLEOTIDE SEQUENCE [LARGE SCALE GENOMIC DNA]</scope>
    <source>
        <strain evidence="1 2">R5913</strain>
    </source>
</reference>
<dbReference type="AlphaFoldDB" id="A0A5J6MJI3"/>
<protein>
    <submittedName>
        <fullName evidence="1">Uncharacterized protein</fullName>
    </submittedName>
</protein>
<accession>A0A5J6MJI3</accession>
<dbReference type="Proteomes" id="UP000326202">
    <property type="component" value="Chromosome"/>
</dbReference>
<evidence type="ECO:0000313" key="2">
    <source>
        <dbReference type="Proteomes" id="UP000326202"/>
    </source>
</evidence>
<evidence type="ECO:0000313" key="1">
    <source>
        <dbReference type="EMBL" id="QEX16440.1"/>
    </source>
</evidence>
<keyword evidence="2" id="KW-1185">Reference proteome</keyword>
<sequence>MGRVVRLAEIVERLSEFDGNDTIYALEPWTEDSDAIVAPEPKSGGLPPEAAEAGMKYFLEISIASDFVEDWITSLKEKPSSSAVCQRLIQYAINDA</sequence>
<dbReference type="EMBL" id="CP042906">
    <property type="protein sequence ID" value="QEX16440.1"/>
    <property type="molecule type" value="Genomic_DNA"/>
</dbReference>
<gene>
    <name evidence="1" type="ORF">FRZ44_17330</name>
</gene>
<dbReference type="OrthoDB" id="7596149at2"/>
<dbReference type="KEGG" id="htq:FRZ44_17330"/>
<proteinExistence type="predicted"/>
<name>A0A5J6MJI3_9PROT</name>